<sequence>MRKTLLLGLTAVMLTSLATACSKSNEPDKAATSTAAATQGTTAKDKVTYTIFNGVAGSKDVNTNQTTLGKALEDQTGVNFKLEFLVGDLKTKIGTMIASGDYPEVLIPDAAIEEVMNAGAFIPLDELIDKYGPNIKRVYGDFFNRMKAKDGKIYYLPIAVQVGKFIPEPDGGHGAFWVQRRVLEEAGYPTIKTLDQYIKLIKDYREKHKSEDLTGMVSLTHDWRFFVTSNPPMHLMGYPNDGNVTVDLKTFEAKTYAANDATKTWLKTLNQLNADGLFDKASFVDNYDQYIAKLTSHKVLGFFDYGWQVANATNVLKDEARQDPTKDGYRYFKLPVTMSENIKDAYIDPPGLATNRGIGITTKAKDPVRIIQYFDNMLTEENQTMLGWGIKGETYEVNDKGRYYRTPEQITKLTEAFNEKFGFKYYNWNWPMYNTTSTLANGNARAPGNQPEVFELDLTAKDKEILGKYKIKTYSDLFASPDDRPWFPAWGFTKGQNSPELIWETKKDEITKKYFPKLVLSTPDKFDSVWDEFNKEFGKLDTAGYEKWTTAEVKKLIDIAKGGK</sequence>
<keyword evidence="2" id="KW-1185">Reference proteome</keyword>
<evidence type="ECO:0000313" key="2">
    <source>
        <dbReference type="Proteomes" id="UP001631969"/>
    </source>
</evidence>
<gene>
    <name evidence="1" type="ORF">ACI1P1_09950</name>
</gene>
<dbReference type="Proteomes" id="UP001631969">
    <property type="component" value="Unassembled WGS sequence"/>
</dbReference>
<accession>A0ACC7NWQ9</accession>
<evidence type="ECO:0000313" key="1">
    <source>
        <dbReference type="EMBL" id="MFM9328610.1"/>
    </source>
</evidence>
<comment type="caution">
    <text evidence="1">The sequence shown here is derived from an EMBL/GenBank/DDBJ whole genome shotgun (WGS) entry which is preliminary data.</text>
</comment>
<protein>
    <submittedName>
        <fullName evidence="1">ABC transporter substrate-binding protein</fullName>
    </submittedName>
</protein>
<organism evidence="1 2">
    <name type="scientific">Paenibacillus mesotrionivorans</name>
    <dbReference type="NCBI Taxonomy" id="3160968"/>
    <lineage>
        <taxon>Bacteria</taxon>
        <taxon>Bacillati</taxon>
        <taxon>Bacillota</taxon>
        <taxon>Bacilli</taxon>
        <taxon>Bacillales</taxon>
        <taxon>Paenibacillaceae</taxon>
        <taxon>Paenibacillus</taxon>
    </lineage>
</organism>
<reference evidence="1" key="1">
    <citation type="submission" date="2024-12" db="EMBL/GenBank/DDBJ databases">
        <authorList>
            <person name="Wu N."/>
        </authorList>
    </citation>
    <scope>NUCLEOTIDE SEQUENCE</scope>
    <source>
        <strain evidence="1">P15</strain>
    </source>
</reference>
<name>A0ACC7NWQ9_9BACL</name>
<proteinExistence type="predicted"/>
<dbReference type="EMBL" id="JBJURJ010000005">
    <property type="protein sequence ID" value="MFM9328610.1"/>
    <property type="molecule type" value="Genomic_DNA"/>
</dbReference>